<dbReference type="InterPro" id="IPR041581">
    <property type="entry name" value="Glyoxalase_6"/>
</dbReference>
<dbReference type="EMBL" id="MAQA01000085">
    <property type="protein sequence ID" value="OCI29328.1"/>
    <property type="molecule type" value="Genomic_DNA"/>
</dbReference>
<protein>
    <submittedName>
        <fullName evidence="2">Glyoxalase-like domain protein</fullName>
    </submittedName>
</protein>
<dbReference type="Proteomes" id="UP000093412">
    <property type="component" value="Unassembled WGS sequence"/>
</dbReference>
<evidence type="ECO:0000313" key="3">
    <source>
        <dbReference type="EMBL" id="OCI29328.1"/>
    </source>
</evidence>
<organism evidence="2 4">
    <name type="scientific">Oerskovia enterophila</name>
    <dbReference type="NCBI Taxonomy" id="43678"/>
    <lineage>
        <taxon>Bacteria</taxon>
        <taxon>Bacillati</taxon>
        <taxon>Actinomycetota</taxon>
        <taxon>Actinomycetes</taxon>
        <taxon>Micrococcales</taxon>
        <taxon>Cellulomonadaceae</taxon>
        <taxon>Oerskovia</taxon>
    </lineage>
</organism>
<dbReference type="PROSITE" id="PS51819">
    <property type="entry name" value="VOC"/>
    <property type="match status" value="1"/>
</dbReference>
<gene>
    <name evidence="3" type="ORF">OERS_39870</name>
    <name evidence="2" type="ORF">OJAG_08930</name>
</gene>
<name>A0A163SHA8_9CELL</name>
<dbReference type="RefSeq" id="WP_068627714.1">
    <property type="nucleotide sequence ID" value="NZ_LRIE01000052.1"/>
</dbReference>
<dbReference type="Proteomes" id="UP000076447">
    <property type="component" value="Unassembled WGS sequence"/>
</dbReference>
<keyword evidence="5" id="KW-1185">Reference proteome</keyword>
<dbReference type="PANTHER" id="PTHR35908">
    <property type="entry name" value="HYPOTHETICAL FUSION PROTEIN"/>
    <property type="match status" value="1"/>
</dbReference>
<dbReference type="InterPro" id="IPR037523">
    <property type="entry name" value="VOC_core"/>
</dbReference>
<dbReference type="PATRIC" id="fig|43678.3.peg.934"/>
<accession>A0A163SHA8</accession>
<proteinExistence type="predicted"/>
<dbReference type="EMBL" id="LRIE01000052">
    <property type="protein sequence ID" value="KZM36426.1"/>
    <property type="molecule type" value="Genomic_DNA"/>
</dbReference>
<evidence type="ECO:0000259" key="1">
    <source>
        <dbReference type="PROSITE" id="PS51819"/>
    </source>
</evidence>
<evidence type="ECO:0000313" key="5">
    <source>
        <dbReference type="Proteomes" id="UP000093412"/>
    </source>
</evidence>
<dbReference type="AlphaFoldDB" id="A0A163SHA8"/>
<dbReference type="Pfam" id="PF18029">
    <property type="entry name" value="Glyoxalase_6"/>
    <property type="match status" value="1"/>
</dbReference>
<dbReference type="SUPFAM" id="SSF54593">
    <property type="entry name" value="Glyoxalase/Bleomycin resistance protein/Dihydroxybiphenyl dioxygenase"/>
    <property type="match status" value="1"/>
</dbReference>
<dbReference type="InterPro" id="IPR029068">
    <property type="entry name" value="Glyas_Bleomycin-R_OHBP_Dase"/>
</dbReference>
<feature type="domain" description="VOC" evidence="1">
    <location>
        <begin position="3"/>
        <end position="129"/>
    </location>
</feature>
<dbReference type="STRING" id="43678.OJAG_08930"/>
<reference evidence="2 4" key="1">
    <citation type="submission" date="2016-01" db="EMBL/GenBank/DDBJ databases">
        <title>Genome sequence of Oerskovia enterophila VJag, an agar and cellulose degrading bacterium.</title>
        <authorList>
            <person name="Poehlein A."/>
            <person name="Jag V."/>
            <person name="Bengelsdorf F."/>
            <person name="Duerre P."/>
            <person name="Daniel R."/>
        </authorList>
    </citation>
    <scope>NUCLEOTIDE SEQUENCE [LARGE SCALE GENOMIC DNA]</scope>
    <source>
        <strain evidence="2 4">VJag</strain>
    </source>
</reference>
<sequence length="146" mass="15413">MSPLALFEVSLDCPVPRDLAEFYRRLLGWEYVPGHETSDPDGDEWLAIVPPGPGPRLAFQRSDAAVAPWRTGARVHFDVAVPDLDAGHALAVAAGARPLTGTPAEEGHADDPFRVYADPVGHPFCLTLVAAPTAPAAAPASEEAAR</sequence>
<dbReference type="Gene3D" id="3.10.180.10">
    <property type="entry name" value="2,3-Dihydroxybiphenyl 1,2-Dioxygenase, domain 1"/>
    <property type="match status" value="1"/>
</dbReference>
<dbReference type="PANTHER" id="PTHR35908:SF1">
    <property type="entry name" value="CONSERVED PROTEIN"/>
    <property type="match status" value="1"/>
</dbReference>
<evidence type="ECO:0000313" key="2">
    <source>
        <dbReference type="EMBL" id="KZM36426.1"/>
    </source>
</evidence>
<comment type="caution">
    <text evidence="2">The sequence shown here is derived from an EMBL/GenBank/DDBJ whole genome shotgun (WGS) entry which is preliminary data.</text>
</comment>
<evidence type="ECO:0000313" key="4">
    <source>
        <dbReference type="Proteomes" id="UP000076447"/>
    </source>
</evidence>
<reference evidence="3 5" key="2">
    <citation type="submission" date="2016-06" db="EMBL/GenBank/DDBJ databases">
        <title>Genome sequence of Oerskovia enterophila DSM 43852.</title>
        <authorList>
            <person name="Poehlein A."/>
            <person name="Jag V."/>
            <person name="Bengelsdorf F.R."/>
            <person name="Daniel R."/>
            <person name="Duerre P."/>
        </authorList>
    </citation>
    <scope>NUCLEOTIDE SEQUENCE [LARGE SCALE GENOMIC DNA]</scope>
    <source>
        <strain evidence="3 5">DSM 43852</strain>
    </source>
</reference>